<evidence type="ECO:0000313" key="2">
    <source>
        <dbReference type="EMBL" id="MFD2591753.1"/>
    </source>
</evidence>
<gene>
    <name evidence="2" type="ORF">ACFSTE_13015</name>
</gene>
<name>A0ABW5NB04_9FLAO</name>
<dbReference type="Pfam" id="PF13621">
    <property type="entry name" value="Cupin_8"/>
    <property type="match status" value="1"/>
</dbReference>
<dbReference type="PROSITE" id="PS51184">
    <property type="entry name" value="JMJC"/>
    <property type="match status" value="1"/>
</dbReference>
<accession>A0ABW5NB04</accession>
<dbReference type="PANTHER" id="PTHR12480:SF19">
    <property type="entry name" value="CUPIN-LIKE DOMAIN-CONTAINING PROTEIN"/>
    <property type="match status" value="1"/>
</dbReference>
<dbReference type="InterPro" id="IPR041667">
    <property type="entry name" value="Cupin_8"/>
</dbReference>
<protein>
    <submittedName>
        <fullName evidence="2">Cupin-like domain-containing protein</fullName>
    </submittedName>
</protein>
<dbReference type="EMBL" id="JBHULX010000022">
    <property type="protein sequence ID" value="MFD2591753.1"/>
    <property type="molecule type" value="Genomic_DNA"/>
</dbReference>
<sequence length="306" mass="36600">MKIERIHAITKQEYIEEYIMSNKPVIVTDGMKDWDLSKFTPDYFKKEFGEEQVQVYDELFDLQGVVPFREYIDKNFGRTEEEGLTKEYMRWYTKLKEVDFYWSDKVFKSLEGFWSHPYFLPNESLVVPYSKSGQQRDITKYRYPYKGLFVSGKGSRTRLHKDPFNSNAILCQFYGEKKIFLYNPEKESQVMNGKEFVDIQQPDHQKFPDFSKITYDYEDVLKPGEIVLFPSGWFHDVTSQSDSISITWNFLYDQEYIGLCNHIEKNPEDDQLEILRFFLKDEIRPDASNEDIVAFFKNKFEEIISF</sequence>
<dbReference type="PANTHER" id="PTHR12480">
    <property type="entry name" value="ARGININE DEMETHYLASE AND LYSYL-HYDROXYLASE JMJD"/>
    <property type="match status" value="1"/>
</dbReference>
<dbReference type="Proteomes" id="UP001597459">
    <property type="component" value="Unassembled WGS sequence"/>
</dbReference>
<proteinExistence type="predicted"/>
<evidence type="ECO:0000313" key="3">
    <source>
        <dbReference type="Proteomes" id="UP001597459"/>
    </source>
</evidence>
<comment type="caution">
    <text evidence="2">The sequence shown here is derived from an EMBL/GenBank/DDBJ whole genome shotgun (WGS) entry which is preliminary data.</text>
</comment>
<reference evidence="3" key="1">
    <citation type="journal article" date="2019" name="Int. J. Syst. Evol. Microbiol.">
        <title>The Global Catalogue of Microorganisms (GCM) 10K type strain sequencing project: providing services to taxonomists for standard genome sequencing and annotation.</title>
        <authorList>
            <consortium name="The Broad Institute Genomics Platform"/>
            <consortium name="The Broad Institute Genome Sequencing Center for Infectious Disease"/>
            <person name="Wu L."/>
            <person name="Ma J."/>
        </authorList>
    </citation>
    <scope>NUCLEOTIDE SEQUENCE [LARGE SCALE GENOMIC DNA]</scope>
    <source>
        <strain evidence="3">KCTC 42423</strain>
    </source>
</reference>
<keyword evidence="3" id="KW-1185">Reference proteome</keyword>
<organism evidence="2 3">
    <name type="scientific">Aquimarina hainanensis</name>
    <dbReference type="NCBI Taxonomy" id="1578017"/>
    <lineage>
        <taxon>Bacteria</taxon>
        <taxon>Pseudomonadati</taxon>
        <taxon>Bacteroidota</taxon>
        <taxon>Flavobacteriia</taxon>
        <taxon>Flavobacteriales</taxon>
        <taxon>Flavobacteriaceae</taxon>
        <taxon>Aquimarina</taxon>
    </lineage>
</organism>
<evidence type="ECO:0000259" key="1">
    <source>
        <dbReference type="PROSITE" id="PS51184"/>
    </source>
</evidence>
<dbReference type="InterPro" id="IPR003347">
    <property type="entry name" value="JmjC_dom"/>
</dbReference>
<dbReference type="SUPFAM" id="SSF51197">
    <property type="entry name" value="Clavaminate synthase-like"/>
    <property type="match status" value="1"/>
</dbReference>
<dbReference type="RefSeq" id="WP_378253460.1">
    <property type="nucleotide sequence ID" value="NZ_JBHSJV010000001.1"/>
</dbReference>
<feature type="domain" description="JmjC" evidence="1">
    <location>
        <begin position="116"/>
        <end position="267"/>
    </location>
</feature>
<dbReference type="SMART" id="SM00558">
    <property type="entry name" value="JmjC"/>
    <property type="match status" value="1"/>
</dbReference>
<dbReference type="Gene3D" id="2.60.120.650">
    <property type="entry name" value="Cupin"/>
    <property type="match status" value="1"/>
</dbReference>
<dbReference type="InterPro" id="IPR050910">
    <property type="entry name" value="JMJD6_ArgDemeth/LysHydrox"/>
</dbReference>